<dbReference type="PANTHER" id="PTHR37829:SF3">
    <property type="entry name" value="PROTEIN JAYE-RELATED"/>
    <property type="match status" value="1"/>
</dbReference>
<dbReference type="AlphaFoldDB" id="A0A1A9RTU9"/>
<dbReference type="InterPro" id="IPR058530">
    <property type="entry name" value="Baseplate_J-like_C"/>
</dbReference>
<evidence type="ECO:0000259" key="4">
    <source>
        <dbReference type="Pfam" id="PF26079"/>
    </source>
</evidence>
<accession>A0A1A9RTU9</accession>
<dbReference type="InterPro" id="IPR052399">
    <property type="entry name" value="Phage_Baseplate_Assmbl_Protein"/>
</dbReference>
<dbReference type="RefSeq" id="WP_064105066.1">
    <property type="nucleotide sequence ID" value="NZ_LXSH01000007.1"/>
</dbReference>
<comment type="caution">
    <text evidence="5">The sequence shown here is derived from an EMBL/GenBank/DDBJ whole genome shotgun (WGS) entry which is preliminary data.</text>
</comment>
<reference evidence="6" key="1">
    <citation type="submission" date="2016-05" db="EMBL/GenBank/DDBJ databases">
        <title>Draft genome of Corynebacterium afermentans subsp. afermentans LCDC 88199T.</title>
        <authorList>
            <person name="Bernier A.-M."/>
            <person name="Bernard K."/>
        </authorList>
    </citation>
    <scope>NUCLEOTIDE SEQUENCE [LARGE SCALE GENOMIC DNA]</scope>
    <source>
        <strain evidence="6">NML120819</strain>
    </source>
</reference>
<sequence>MKTKNFEQLRSDYLRDLSNQQPAAHTHPGSDNFARATALAALAEGQYQHQEWILRQVFADTADTAYLERHCAMYRIWRKSAAAAAGSIRISGAPNTVLPAGLVAQVGDTAYQTSAAGQTDGSGQAVLACHCLSTGAAGNQPDNTPAKLQSPPAGIEADAVLTSMVGGTDIESDAALLDRLLSRLRQPPAGGNAYDYYRWAMAVPGVEAAFVYPLRRGLGTVDVAILTASGLPSPDVVRAVQQYIDERRPVTAKNVQVMAPQRVPLNVSVRVSLADGYTLPAVKDAAARALSAYFATIKPGDTVYKSHIEALISDTPGVRDRVLDSPATNQNATITPHIQWLALGTFEMTLL</sequence>
<dbReference type="InterPro" id="IPR006949">
    <property type="entry name" value="Barrel_Baseplate_J-like"/>
</dbReference>
<comment type="similarity">
    <text evidence="1">Belongs to the Mu gp47/PBSX XkdT family.</text>
</comment>
<dbReference type="Pfam" id="PF26078">
    <property type="entry name" value="Baseplate_J_M"/>
    <property type="match status" value="1"/>
</dbReference>
<evidence type="ECO:0000259" key="3">
    <source>
        <dbReference type="Pfam" id="PF26078"/>
    </source>
</evidence>
<dbReference type="Pfam" id="PF04865">
    <property type="entry name" value="Baseplate_J"/>
    <property type="match status" value="1"/>
</dbReference>
<dbReference type="EMBL" id="LXSH01000007">
    <property type="protein sequence ID" value="OAM24919.1"/>
    <property type="molecule type" value="Genomic_DNA"/>
</dbReference>
<evidence type="ECO:0000259" key="2">
    <source>
        <dbReference type="Pfam" id="PF04865"/>
    </source>
</evidence>
<gene>
    <name evidence="5" type="ORF">A7P89_01395</name>
</gene>
<feature type="domain" description="Baseplate protein J-like barrel" evidence="2">
    <location>
        <begin position="88"/>
        <end position="166"/>
    </location>
</feature>
<dbReference type="Proteomes" id="UP000078103">
    <property type="component" value="Unassembled WGS sequence"/>
</dbReference>
<organism evidence="5 6">
    <name type="scientific">Eikenella corrodens</name>
    <dbReference type="NCBI Taxonomy" id="539"/>
    <lineage>
        <taxon>Bacteria</taxon>
        <taxon>Pseudomonadati</taxon>
        <taxon>Pseudomonadota</taxon>
        <taxon>Betaproteobacteria</taxon>
        <taxon>Neisseriales</taxon>
        <taxon>Neisseriaceae</taxon>
        <taxon>Eikenella</taxon>
    </lineage>
</organism>
<evidence type="ECO:0000313" key="6">
    <source>
        <dbReference type="Proteomes" id="UP000078103"/>
    </source>
</evidence>
<dbReference type="PANTHER" id="PTHR37829">
    <property type="entry name" value="PHAGE-LIKE ELEMENT PBSX PROTEIN XKDT"/>
    <property type="match status" value="1"/>
</dbReference>
<evidence type="ECO:0000313" key="5">
    <source>
        <dbReference type="EMBL" id="OAM24919.1"/>
    </source>
</evidence>
<dbReference type="InterPro" id="IPR058531">
    <property type="entry name" value="Baseplate_J_M"/>
</dbReference>
<proteinExistence type="inferred from homology"/>
<evidence type="ECO:0000256" key="1">
    <source>
        <dbReference type="ARBA" id="ARBA00038087"/>
    </source>
</evidence>
<protein>
    <submittedName>
        <fullName evidence="5">Uncharacterized protein</fullName>
    </submittedName>
</protein>
<feature type="domain" description="Baseplate J-like central" evidence="3">
    <location>
        <begin position="188"/>
        <end position="259"/>
    </location>
</feature>
<feature type="domain" description="Baseplate J-like C-terminal" evidence="4">
    <location>
        <begin position="266"/>
        <end position="345"/>
    </location>
</feature>
<name>A0A1A9RTU9_EIKCO</name>
<dbReference type="Pfam" id="PF26079">
    <property type="entry name" value="Baseplate_J_C"/>
    <property type="match status" value="1"/>
</dbReference>